<dbReference type="SUPFAM" id="SSF50447">
    <property type="entry name" value="Translation proteins"/>
    <property type="match status" value="1"/>
</dbReference>
<dbReference type="RefSeq" id="WP_344771967.1">
    <property type="nucleotide sequence ID" value="NZ_BAABAH010000001.1"/>
</dbReference>
<gene>
    <name evidence="6" type="primary">selB</name>
    <name evidence="6" type="ORF">GCM10022242_02680</name>
</gene>
<dbReference type="PANTHER" id="PTHR42854">
    <property type="entry name" value="EUKARYOTIC TRANSLATION INITIATION FACTOR 2 SUBUNIT 3 FAMILY MEMBER"/>
    <property type="match status" value="1"/>
</dbReference>
<dbReference type="InterPro" id="IPR000795">
    <property type="entry name" value="T_Tr_GTP-bd_dom"/>
</dbReference>
<keyword evidence="2" id="KW-0648">Protein biosynthesis</keyword>
<keyword evidence="3" id="KW-0342">GTP-binding</keyword>
<feature type="domain" description="Tr-type G" evidence="5">
    <location>
        <begin position="1"/>
        <end position="168"/>
    </location>
</feature>
<comment type="caution">
    <text evidence="6">The sequence shown here is derived from an EMBL/GenBank/DDBJ whole genome shotgun (WGS) entry which is preliminary data.</text>
</comment>
<dbReference type="SUPFAM" id="SSF52540">
    <property type="entry name" value="P-loop containing nucleoside triphosphate hydrolases"/>
    <property type="match status" value="1"/>
</dbReference>
<dbReference type="PANTHER" id="PTHR42854:SF3">
    <property type="entry name" value="EUKARYOTIC TRANSLATION INITIATION FACTOR 2 SUBUNIT 3-RELATED"/>
    <property type="match status" value="1"/>
</dbReference>
<evidence type="ECO:0000313" key="6">
    <source>
        <dbReference type="EMBL" id="GAA3803166.1"/>
    </source>
</evidence>
<dbReference type="Gene3D" id="2.40.30.10">
    <property type="entry name" value="Translation factors"/>
    <property type="match status" value="1"/>
</dbReference>
<dbReference type="Gene3D" id="1.10.10.10">
    <property type="entry name" value="Winged helix-like DNA-binding domain superfamily/Winged helix DNA-binding domain"/>
    <property type="match status" value="1"/>
</dbReference>
<dbReference type="InterPro" id="IPR036388">
    <property type="entry name" value="WH-like_DNA-bd_sf"/>
</dbReference>
<dbReference type="InterPro" id="IPR015191">
    <property type="entry name" value="SelB_WHD4"/>
</dbReference>
<dbReference type="Pfam" id="PF09107">
    <property type="entry name" value="WHD_3rd_SelB"/>
    <property type="match status" value="1"/>
</dbReference>
<keyword evidence="7" id="KW-1185">Reference proteome</keyword>
<feature type="region of interest" description="Disordered" evidence="4">
    <location>
        <begin position="343"/>
        <end position="369"/>
    </location>
</feature>
<evidence type="ECO:0000313" key="7">
    <source>
        <dbReference type="Proteomes" id="UP001501821"/>
    </source>
</evidence>
<dbReference type="PROSITE" id="PS51722">
    <property type="entry name" value="G_TR_2"/>
    <property type="match status" value="1"/>
</dbReference>
<dbReference type="EMBL" id="BAABAH010000001">
    <property type="protein sequence ID" value="GAA3803166.1"/>
    <property type="molecule type" value="Genomic_DNA"/>
</dbReference>
<evidence type="ECO:0000256" key="4">
    <source>
        <dbReference type="SAM" id="MobiDB-lite"/>
    </source>
</evidence>
<evidence type="ECO:0000256" key="2">
    <source>
        <dbReference type="ARBA" id="ARBA00022917"/>
    </source>
</evidence>
<dbReference type="SUPFAM" id="SSF46785">
    <property type="entry name" value="Winged helix' DNA-binding domain"/>
    <property type="match status" value="1"/>
</dbReference>
<proteinExistence type="predicted"/>
<reference evidence="7" key="1">
    <citation type="journal article" date="2019" name="Int. J. Syst. Evol. Microbiol.">
        <title>The Global Catalogue of Microorganisms (GCM) 10K type strain sequencing project: providing services to taxonomists for standard genome sequencing and annotation.</title>
        <authorList>
            <consortium name="The Broad Institute Genomics Platform"/>
            <consortium name="The Broad Institute Genome Sequencing Center for Infectious Disease"/>
            <person name="Wu L."/>
            <person name="Ma J."/>
        </authorList>
    </citation>
    <scope>NUCLEOTIDE SEQUENCE [LARGE SCALE GENOMIC DNA]</scope>
    <source>
        <strain evidence="7">JCM 16953</strain>
    </source>
</reference>
<accession>A0ABP7HU56</accession>
<organism evidence="6 7">
    <name type="scientific">Nocardioides panacisoli</name>
    <dbReference type="NCBI Taxonomy" id="627624"/>
    <lineage>
        <taxon>Bacteria</taxon>
        <taxon>Bacillati</taxon>
        <taxon>Actinomycetota</taxon>
        <taxon>Actinomycetes</taxon>
        <taxon>Propionibacteriales</taxon>
        <taxon>Nocardioidaceae</taxon>
        <taxon>Nocardioides</taxon>
    </lineage>
</organism>
<dbReference type="PRINTS" id="PR00315">
    <property type="entry name" value="ELONGATNFCT"/>
</dbReference>
<dbReference type="Pfam" id="PF00009">
    <property type="entry name" value="GTP_EFTU"/>
    <property type="match status" value="1"/>
</dbReference>
<protein>
    <submittedName>
        <fullName evidence="6">Selenocysteine-specific translation elongation factor</fullName>
    </submittedName>
</protein>
<dbReference type="InterPro" id="IPR050543">
    <property type="entry name" value="eIF2G"/>
</dbReference>
<sequence length="590" mass="60976">MHVVATAGHVDHGKSTLVAALTGMEPDRLAEERRRGLSIELGYVWTELAGAGQVAFVDVPGHERFVSTMLAGIGPVPAALLVVAADDPWMPQAAEHLAALDALGVRHGVVAVTRSDLADPAPAAARAAAEIARTTLAGSPVVAVSGRTGAGLDELRAALVTMVGGLPAADPAGDVRLWVDRTFTVRGAGTVVTGTLPAGTVRRGDLLGVLSERGAGTVRVRGVQALGAERDAVSGVARVALNLVGDGVPLLERGAALVTEHAWHATAVADVRVAGGVDALPERPLLHVGAVAVAVHARPLGLEAARLTLPHALPLRVGDRALLRDPGSRRVWGLRVLDPAPPPLRRRGASARRAERLSGLPAEPDPAEEVRRRGLVQADLLRRIGVPVDDVPAGAIESDGWLMSAAQCARLADEITSALAEHVRAQPLDPGIPLPALAARLGIPSPGLVAAAVRPPLRVRAGRVEAPGSQALPAGVEAAVAAVENDLADAPFAAPTADRLGELRLDDRGAAAAARAGRLLRVAPGVVLLPGADVLAARWLAELPQPFTTSAARQRLGTSRRVVLPLLAHLDRAGLTSRLPDDRREVRPAR</sequence>
<dbReference type="InterPro" id="IPR036390">
    <property type="entry name" value="WH_DNA-bd_sf"/>
</dbReference>
<keyword evidence="6" id="KW-0251">Elongation factor</keyword>
<evidence type="ECO:0000256" key="3">
    <source>
        <dbReference type="ARBA" id="ARBA00023134"/>
    </source>
</evidence>
<keyword evidence="1" id="KW-0547">Nucleotide-binding</keyword>
<dbReference type="InterPro" id="IPR009000">
    <property type="entry name" value="Transl_B-barrel_sf"/>
</dbReference>
<name>A0ABP7HU56_9ACTN</name>
<dbReference type="Gene3D" id="3.40.50.300">
    <property type="entry name" value="P-loop containing nucleotide triphosphate hydrolases"/>
    <property type="match status" value="1"/>
</dbReference>
<evidence type="ECO:0000259" key="5">
    <source>
        <dbReference type="PROSITE" id="PS51722"/>
    </source>
</evidence>
<evidence type="ECO:0000256" key="1">
    <source>
        <dbReference type="ARBA" id="ARBA00022741"/>
    </source>
</evidence>
<dbReference type="GO" id="GO:0003746">
    <property type="term" value="F:translation elongation factor activity"/>
    <property type="evidence" value="ECO:0007669"/>
    <property type="project" value="UniProtKB-KW"/>
</dbReference>
<dbReference type="Proteomes" id="UP001501821">
    <property type="component" value="Unassembled WGS sequence"/>
</dbReference>
<dbReference type="InterPro" id="IPR027417">
    <property type="entry name" value="P-loop_NTPase"/>
</dbReference>